<feature type="compositionally biased region" description="Polar residues" evidence="1">
    <location>
        <begin position="21"/>
        <end position="32"/>
    </location>
</feature>
<accession>A0ABQ8C107</accession>
<feature type="non-terminal residue" evidence="2">
    <location>
        <position position="352"/>
    </location>
</feature>
<feature type="compositionally biased region" description="Low complexity" evidence="1">
    <location>
        <begin position="140"/>
        <end position="152"/>
    </location>
</feature>
<sequence>ETMIESAASPKSQQNEKETETSTGERPSNPNQDGKPDDERETQTSTDETPPKTNQGEGKPDDEEDTHAVHYRPSSPLSSLIALVIEENKNALSETETATQYFSTSEGEHSQSSRKNQAEEYLKDTTEPTTELVSTDVSKTQPLTPQTQHLQTSEGDQSDETPSEQNQAEENLKDTTEPTIELVSTYKETETSTGERPSNPNQDGKPDDERETQTSTDETPPKTNQGEGKPDDEEDTHAVHYRPSSPLSSLIALVIEENKNALSETETATQYFSTSEGEHSQSSRKNQAEEYLKDTTEPTTELVSTDVSKTQPLTPQTQHLQTSEGDQSDETPSEQNQAEENLKDTTEPTTEL</sequence>
<feature type="compositionally biased region" description="Basic and acidic residues" evidence="1">
    <location>
        <begin position="106"/>
        <end position="126"/>
    </location>
</feature>
<feature type="non-terminal residue" evidence="2">
    <location>
        <position position="1"/>
    </location>
</feature>
<dbReference type="EMBL" id="JAGKQM010000009">
    <property type="protein sequence ID" value="KAH0910734.1"/>
    <property type="molecule type" value="Genomic_DNA"/>
</dbReference>
<proteinExistence type="predicted"/>
<feature type="region of interest" description="Disordered" evidence="1">
    <location>
        <begin position="91"/>
        <end position="247"/>
    </location>
</feature>
<protein>
    <submittedName>
        <fullName evidence="2">Uncharacterized protein</fullName>
    </submittedName>
</protein>
<keyword evidence="3" id="KW-1185">Reference proteome</keyword>
<feature type="compositionally biased region" description="Polar residues" evidence="1">
    <location>
        <begin position="213"/>
        <end position="226"/>
    </location>
</feature>
<organism evidence="2 3">
    <name type="scientific">Brassica napus</name>
    <name type="common">Rape</name>
    <dbReference type="NCBI Taxonomy" id="3708"/>
    <lineage>
        <taxon>Eukaryota</taxon>
        <taxon>Viridiplantae</taxon>
        <taxon>Streptophyta</taxon>
        <taxon>Embryophyta</taxon>
        <taxon>Tracheophyta</taxon>
        <taxon>Spermatophyta</taxon>
        <taxon>Magnoliopsida</taxon>
        <taxon>eudicotyledons</taxon>
        <taxon>Gunneridae</taxon>
        <taxon>Pentapetalae</taxon>
        <taxon>rosids</taxon>
        <taxon>malvids</taxon>
        <taxon>Brassicales</taxon>
        <taxon>Brassicaceae</taxon>
        <taxon>Brassiceae</taxon>
        <taxon>Brassica</taxon>
    </lineage>
</organism>
<dbReference type="Proteomes" id="UP000824890">
    <property type="component" value="Unassembled WGS sequence"/>
</dbReference>
<feature type="compositionally biased region" description="Polar residues" evidence="1">
    <location>
        <begin position="297"/>
        <end position="309"/>
    </location>
</feature>
<feature type="compositionally biased region" description="Low complexity" evidence="1">
    <location>
        <begin position="310"/>
        <end position="322"/>
    </location>
</feature>
<feature type="compositionally biased region" description="Polar residues" evidence="1">
    <location>
        <begin position="127"/>
        <end position="139"/>
    </location>
</feature>
<gene>
    <name evidence="2" type="ORF">HID58_034055</name>
</gene>
<feature type="compositionally biased region" description="Polar residues" evidence="1">
    <location>
        <begin position="261"/>
        <end position="275"/>
    </location>
</feature>
<feature type="compositionally biased region" description="Polar residues" evidence="1">
    <location>
        <begin position="191"/>
        <end position="202"/>
    </location>
</feature>
<name>A0ABQ8C107_BRANA</name>
<feature type="compositionally biased region" description="Polar residues" evidence="1">
    <location>
        <begin position="91"/>
        <end position="105"/>
    </location>
</feature>
<evidence type="ECO:0000256" key="1">
    <source>
        <dbReference type="SAM" id="MobiDB-lite"/>
    </source>
</evidence>
<evidence type="ECO:0000313" key="3">
    <source>
        <dbReference type="Proteomes" id="UP000824890"/>
    </source>
</evidence>
<feature type="compositionally biased region" description="Basic and acidic residues" evidence="1">
    <location>
        <begin position="276"/>
        <end position="296"/>
    </location>
</feature>
<reference evidence="2 3" key="1">
    <citation type="submission" date="2021-05" db="EMBL/GenBank/DDBJ databases">
        <title>Genome Assembly of Synthetic Allotetraploid Brassica napus Reveals Homoeologous Exchanges between Subgenomes.</title>
        <authorList>
            <person name="Davis J.T."/>
        </authorList>
    </citation>
    <scope>NUCLEOTIDE SEQUENCE [LARGE SCALE GENOMIC DNA]</scope>
    <source>
        <strain evidence="3">cv. Da-Ae</strain>
        <tissue evidence="2">Seedling</tissue>
    </source>
</reference>
<feature type="compositionally biased region" description="Polar residues" evidence="1">
    <location>
        <begin position="43"/>
        <end position="56"/>
    </location>
</feature>
<comment type="caution">
    <text evidence="2">The sequence shown here is derived from an EMBL/GenBank/DDBJ whole genome shotgun (WGS) entry which is preliminary data.</text>
</comment>
<evidence type="ECO:0000313" key="2">
    <source>
        <dbReference type="EMBL" id="KAH0910734.1"/>
    </source>
</evidence>
<feature type="region of interest" description="Disordered" evidence="1">
    <location>
        <begin position="261"/>
        <end position="352"/>
    </location>
</feature>
<feature type="region of interest" description="Disordered" evidence="1">
    <location>
        <begin position="1"/>
        <end position="77"/>
    </location>
</feature>